<evidence type="ECO:0000256" key="1">
    <source>
        <dbReference type="SAM" id="Phobius"/>
    </source>
</evidence>
<comment type="caution">
    <text evidence="2">The sequence shown here is derived from an EMBL/GenBank/DDBJ whole genome shotgun (WGS) entry which is preliminary data.</text>
</comment>
<feature type="transmembrane region" description="Helical" evidence="1">
    <location>
        <begin position="47"/>
        <end position="68"/>
    </location>
</feature>
<feature type="transmembrane region" description="Helical" evidence="1">
    <location>
        <begin position="106"/>
        <end position="125"/>
    </location>
</feature>
<gene>
    <name evidence="2" type="ORF">DFQ07_2273</name>
</gene>
<accession>A0A4V3D2U5</accession>
<protein>
    <submittedName>
        <fullName evidence="2">Uncharacterized protein</fullName>
    </submittedName>
</protein>
<keyword evidence="1" id="KW-0812">Transmembrane</keyword>
<evidence type="ECO:0000313" key="3">
    <source>
        <dbReference type="Proteomes" id="UP000295390"/>
    </source>
</evidence>
<dbReference type="AlphaFoldDB" id="A0A4V3D2U5"/>
<feature type="transmembrane region" description="Helical" evidence="1">
    <location>
        <begin position="80"/>
        <end position="100"/>
    </location>
</feature>
<keyword evidence="1" id="KW-1133">Transmembrane helix</keyword>
<organism evidence="2 3">
    <name type="scientific">Tenacibaculum caenipelagi</name>
    <dbReference type="NCBI Taxonomy" id="1325435"/>
    <lineage>
        <taxon>Bacteria</taxon>
        <taxon>Pseudomonadati</taxon>
        <taxon>Bacteroidota</taxon>
        <taxon>Flavobacteriia</taxon>
        <taxon>Flavobacteriales</taxon>
        <taxon>Flavobacteriaceae</taxon>
        <taxon>Tenacibaculum</taxon>
    </lineage>
</organism>
<dbReference type="RefSeq" id="WP_133536837.1">
    <property type="nucleotide sequence ID" value="NZ_SNYH01000005.1"/>
</dbReference>
<sequence>MKSQYIESSSFTIKTFLQATIPSYVFPAIMSWGSGWLMKNEVLKQSSFISIALPSLIATIITYMLLWRMETKQKKVKNKSVKVCMMLGVTFGLALAIIFIFNWQKFMFDILFSTILGTTITAWRLPLKQIEKYEY</sequence>
<keyword evidence="3" id="KW-1185">Reference proteome</keyword>
<keyword evidence="1" id="KW-0472">Membrane</keyword>
<feature type="transmembrane region" description="Helical" evidence="1">
    <location>
        <begin position="12"/>
        <end position="35"/>
    </location>
</feature>
<evidence type="ECO:0000313" key="2">
    <source>
        <dbReference type="EMBL" id="TDQ23745.1"/>
    </source>
</evidence>
<dbReference type="EMBL" id="SNYH01000005">
    <property type="protein sequence ID" value="TDQ23745.1"/>
    <property type="molecule type" value="Genomic_DNA"/>
</dbReference>
<name>A0A4V3D2U5_9FLAO</name>
<dbReference type="OrthoDB" id="1163794at2"/>
<proteinExistence type="predicted"/>
<dbReference type="Proteomes" id="UP000295390">
    <property type="component" value="Unassembled WGS sequence"/>
</dbReference>
<reference evidence="2 3" key="1">
    <citation type="submission" date="2019-03" db="EMBL/GenBank/DDBJ databases">
        <title>Genomic Encyclopedia of Type Strains, Phase III (KMG-III): the genomes of soil and plant-associated and newly described type strains.</title>
        <authorList>
            <person name="Whitman W."/>
        </authorList>
    </citation>
    <scope>NUCLEOTIDE SEQUENCE [LARGE SCALE GENOMIC DNA]</scope>
    <source>
        <strain evidence="2 3">CECT 8283</strain>
    </source>
</reference>